<proteinExistence type="inferred from homology"/>
<evidence type="ECO:0000313" key="10">
    <source>
        <dbReference type="EMBL" id="KAG8181139.1"/>
    </source>
</evidence>
<dbReference type="InterPro" id="IPR036971">
    <property type="entry name" value="PDEase_catalytic_dom_sf"/>
</dbReference>
<keyword evidence="2" id="KW-0140">cGMP</keyword>
<dbReference type="AlphaFoldDB" id="A0AAV6UA88"/>
<feature type="active site" description="Proton donor" evidence="5">
    <location>
        <position position="455"/>
    </location>
</feature>
<keyword evidence="3 7" id="KW-0479">Metal-binding</keyword>
<dbReference type="PANTHER" id="PTHR11347">
    <property type="entry name" value="CYCLIC NUCLEOTIDE PHOSPHODIESTERASE"/>
    <property type="match status" value="1"/>
</dbReference>
<dbReference type="InterPro" id="IPR029016">
    <property type="entry name" value="GAF-like_dom_sf"/>
</dbReference>
<feature type="binding site" evidence="6">
    <location>
        <begin position="455"/>
        <end position="459"/>
    </location>
    <ligand>
        <name>AMP</name>
        <dbReference type="ChEBI" id="CHEBI:456215"/>
    </ligand>
</feature>
<evidence type="ECO:0000313" key="11">
    <source>
        <dbReference type="Proteomes" id="UP000827092"/>
    </source>
</evidence>
<evidence type="ECO:0000256" key="7">
    <source>
        <dbReference type="PIRSR" id="PIRSR623088-3"/>
    </source>
</evidence>
<dbReference type="SMART" id="SM00471">
    <property type="entry name" value="HDc"/>
    <property type="match status" value="1"/>
</dbReference>
<evidence type="ECO:0000256" key="1">
    <source>
        <dbReference type="ARBA" id="ARBA00007648"/>
    </source>
</evidence>
<feature type="binding site" evidence="7">
    <location>
        <position position="608"/>
    </location>
    <ligand>
        <name>Zn(2+)</name>
        <dbReference type="ChEBI" id="CHEBI:29105"/>
        <label>1</label>
    </ligand>
</feature>
<evidence type="ECO:0000256" key="3">
    <source>
        <dbReference type="ARBA" id="ARBA00022723"/>
    </source>
</evidence>
<dbReference type="InterPro" id="IPR002073">
    <property type="entry name" value="PDEase_catalytic_dom"/>
</dbReference>
<comment type="caution">
    <text evidence="10">The sequence shown here is derived from an EMBL/GenBank/DDBJ whole genome shotgun (WGS) entry which is preliminary data.</text>
</comment>
<dbReference type="EMBL" id="JAFNEN010000532">
    <property type="protein sequence ID" value="KAG8181139.1"/>
    <property type="molecule type" value="Genomic_DNA"/>
</dbReference>
<dbReference type="CDD" id="cd00077">
    <property type="entry name" value="HDc"/>
    <property type="match status" value="1"/>
</dbReference>
<dbReference type="Proteomes" id="UP000827092">
    <property type="component" value="Unassembled WGS sequence"/>
</dbReference>
<feature type="binding site" evidence="6">
    <location>
        <position position="659"/>
    </location>
    <ligand>
        <name>AMP</name>
        <dbReference type="ChEBI" id="CHEBI:456215"/>
    </ligand>
</feature>
<feature type="binding site" evidence="6">
    <location>
        <position position="608"/>
    </location>
    <ligand>
        <name>AMP</name>
        <dbReference type="ChEBI" id="CHEBI:456215"/>
    </ligand>
</feature>
<dbReference type="PROSITE" id="PS00126">
    <property type="entry name" value="PDEASE_I_1"/>
    <property type="match status" value="1"/>
</dbReference>
<keyword evidence="11" id="KW-1185">Reference proteome</keyword>
<evidence type="ECO:0000256" key="5">
    <source>
        <dbReference type="PIRSR" id="PIRSR623088-1"/>
    </source>
</evidence>
<feature type="binding site" evidence="7">
    <location>
        <position position="497"/>
    </location>
    <ligand>
        <name>Zn(2+)</name>
        <dbReference type="ChEBI" id="CHEBI:29105"/>
        <label>1</label>
    </ligand>
</feature>
<evidence type="ECO:0000256" key="2">
    <source>
        <dbReference type="ARBA" id="ARBA00022535"/>
    </source>
</evidence>
<dbReference type="InterPro" id="IPR003018">
    <property type="entry name" value="GAF"/>
</dbReference>
<dbReference type="GO" id="GO:0046872">
    <property type="term" value="F:metal ion binding"/>
    <property type="evidence" value="ECO:0007669"/>
    <property type="project" value="UniProtKB-KW"/>
</dbReference>
<dbReference type="InterPro" id="IPR003607">
    <property type="entry name" value="HD/PDEase_dom"/>
</dbReference>
<evidence type="ECO:0000256" key="8">
    <source>
        <dbReference type="RuleBase" id="RU363067"/>
    </source>
</evidence>
<dbReference type="SUPFAM" id="SSF55781">
    <property type="entry name" value="GAF domain-like"/>
    <property type="match status" value="2"/>
</dbReference>
<dbReference type="Pfam" id="PF01590">
    <property type="entry name" value="GAF"/>
    <property type="match status" value="1"/>
</dbReference>
<protein>
    <recommendedName>
        <fullName evidence="8">Phosphodiesterase</fullName>
        <ecNumber evidence="8">3.1.4.-</ecNumber>
    </recommendedName>
</protein>
<dbReference type="FunFam" id="3.30.450.40:FF:000007">
    <property type="entry name" value="Phosphodiesterase"/>
    <property type="match status" value="1"/>
</dbReference>
<dbReference type="EC" id="3.1.4.-" evidence="8"/>
<name>A0AAV6UA88_9ARAC</name>
<dbReference type="Pfam" id="PF13185">
    <property type="entry name" value="GAF_2"/>
    <property type="match status" value="1"/>
</dbReference>
<dbReference type="SUPFAM" id="SSF109604">
    <property type="entry name" value="HD-domain/PDEase-like"/>
    <property type="match status" value="1"/>
</dbReference>
<dbReference type="Gene3D" id="1.10.1300.10">
    <property type="entry name" value="3'5'-cyclic nucleotide phosphodiesterase, catalytic domain"/>
    <property type="match status" value="1"/>
</dbReference>
<dbReference type="GO" id="GO:0007165">
    <property type="term" value="P:signal transduction"/>
    <property type="evidence" value="ECO:0007669"/>
    <property type="project" value="InterPro"/>
</dbReference>
<feature type="binding site" evidence="7">
    <location>
        <position position="496"/>
    </location>
    <ligand>
        <name>Zn(2+)</name>
        <dbReference type="ChEBI" id="CHEBI:29105"/>
        <label>1</label>
    </ligand>
</feature>
<dbReference type="SMART" id="SM00065">
    <property type="entry name" value="GAF"/>
    <property type="match status" value="2"/>
</dbReference>
<feature type="binding site" evidence="6">
    <location>
        <position position="497"/>
    </location>
    <ligand>
        <name>AMP</name>
        <dbReference type="ChEBI" id="CHEBI:456215"/>
    </ligand>
</feature>
<evidence type="ECO:0000256" key="4">
    <source>
        <dbReference type="ARBA" id="ARBA00022801"/>
    </source>
</evidence>
<dbReference type="Pfam" id="PF00233">
    <property type="entry name" value="PDEase_I"/>
    <property type="match status" value="1"/>
</dbReference>
<keyword evidence="4 8" id="KW-0378">Hydrolase</keyword>
<evidence type="ECO:0000259" key="9">
    <source>
        <dbReference type="PROSITE" id="PS51845"/>
    </source>
</evidence>
<gene>
    <name evidence="10" type="ORF">JTE90_002499</name>
</gene>
<dbReference type="PROSITE" id="PS51845">
    <property type="entry name" value="PDEASE_I_2"/>
    <property type="match status" value="1"/>
</dbReference>
<dbReference type="PRINTS" id="PR00387">
    <property type="entry name" value="PDIESTERASE1"/>
</dbReference>
<evidence type="ECO:0000256" key="6">
    <source>
        <dbReference type="PIRSR" id="PIRSR623088-2"/>
    </source>
</evidence>
<accession>A0AAV6UA88</accession>
<feature type="binding site" evidence="7">
    <location>
        <position position="459"/>
    </location>
    <ligand>
        <name>Zn(2+)</name>
        <dbReference type="ChEBI" id="CHEBI:29105"/>
        <label>1</label>
    </ligand>
</feature>
<dbReference type="InterPro" id="IPR023088">
    <property type="entry name" value="PDEase"/>
</dbReference>
<sequence>MSLDWCDPQRDMSCDDEEDLSRADRLLHLIERLGDDGFGDLQLKVNQYLEKESEAQSCFLLVVSKDEQEISCTVMGDKVLDERISLTMQSNSFRTAIREKRSLTLDDIKQDQLSVIVSNLGSDIESLLCVPVPCVHDEERVSLLVCLVNKESFSEEDEETVRQTFRCVSPILQRAQDYEEEKRLREECQSLLTVAKNLFTHLDDVTLLLREIMAQARHLTKAERCSLFLLEKERNELVAKVFDGNIAEDGTETPIEVRIPADQGIAGHVATSGELLNIHDAYADPLFYRKMDETTGFKTRNILCFPIKDEKSVIGVAELCNKINERCFSYFDEEIAKAFAIYCGISIMHSLMWKKVRDAQHRSRLSNELMMYHMQVSPEDVAKLAETEIPGPTEFREDFSRLSFIPRSLPEQDTILAVMGMFQDMGMIHRWRIPIDTLSKFVLMVKKGYRDPPYHNWMHAFAVGHFCYLMHKNVPLTGNYVSELESLALFVACLCHDLDHRGTNNNFQVASKSDLAALYCSEGSVMERHHFAQAMAILNTDGCNILENLSRREYTQCLDCMRDIILATDLAHHLRIVEDLETMAKDGYEKDNPRHHQLLLCLLITCADLSDQTKDWKSSKKIAELIYSEFFSQGDLEKAMGVRPSEMMDREKACIPELQIGFIENIVHPVYKILTTLFPDVQDTFTAVENNRIFWERMRDVYKRRYSHSTSSLDMFEDESLEQEVLALSCDSDE</sequence>
<comment type="similarity">
    <text evidence="1 8">Belongs to the cyclic nucleotide phosphodiesterase family.</text>
</comment>
<dbReference type="InterPro" id="IPR023174">
    <property type="entry name" value="PDEase_CS"/>
</dbReference>
<reference evidence="10 11" key="1">
    <citation type="journal article" date="2022" name="Nat. Ecol. Evol.">
        <title>A masculinizing supergene underlies an exaggerated male reproductive morph in a spider.</title>
        <authorList>
            <person name="Hendrickx F."/>
            <person name="De Corte Z."/>
            <person name="Sonet G."/>
            <person name="Van Belleghem S.M."/>
            <person name="Kostlbacher S."/>
            <person name="Vangestel C."/>
        </authorList>
    </citation>
    <scope>NUCLEOTIDE SEQUENCE [LARGE SCALE GENOMIC DNA]</scope>
    <source>
        <strain evidence="10">W744_W776</strain>
    </source>
</reference>
<dbReference type="Gene3D" id="3.30.450.40">
    <property type="match status" value="2"/>
</dbReference>
<feature type="binding site" evidence="7">
    <location>
        <position position="497"/>
    </location>
    <ligand>
        <name>Zn(2+)</name>
        <dbReference type="ChEBI" id="CHEBI:29105"/>
        <label>2</label>
    </ligand>
</feature>
<comment type="cofactor">
    <cofactor evidence="8">
        <name>a divalent metal cation</name>
        <dbReference type="ChEBI" id="CHEBI:60240"/>
    </cofactor>
    <text evidence="8">Binds 2 divalent metal cations per subunit. Site 1 may preferentially bind zinc ions, while site 2 has a preference for magnesium and/or manganese ions.</text>
</comment>
<organism evidence="10 11">
    <name type="scientific">Oedothorax gibbosus</name>
    <dbReference type="NCBI Taxonomy" id="931172"/>
    <lineage>
        <taxon>Eukaryota</taxon>
        <taxon>Metazoa</taxon>
        <taxon>Ecdysozoa</taxon>
        <taxon>Arthropoda</taxon>
        <taxon>Chelicerata</taxon>
        <taxon>Arachnida</taxon>
        <taxon>Araneae</taxon>
        <taxon>Araneomorphae</taxon>
        <taxon>Entelegynae</taxon>
        <taxon>Araneoidea</taxon>
        <taxon>Linyphiidae</taxon>
        <taxon>Erigoninae</taxon>
        <taxon>Oedothorax</taxon>
    </lineage>
</organism>
<dbReference type="FunFam" id="1.10.1300.10:FF:000009">
    <property type="entry name" value="Phosphodiesterase"/>
    <property type="match status" value="1"/>
</dbReference>
<feature type="domain" description="PDEase" evidence="9">
    <location>
        <begin position="377"/>
        <end position="702"/>
    </location>
</feature>
<dbReference type="GO" id="GO:0004114">
    <property type="term" value="F:3',5'-cyclic-nucleotide phosphodiesterase activity"/>
    <property type="evidence" value="ECO:0007669"/>
    <property type="project" value="InterPro"/>
</dbReference>